<proteinExistence type="predicted"/>
<evidence type="ECO:0000313" key="2">
    <source>
        <dbReference type="EMBL" id="GFC97194.1"/>
    </source>
</evidence>
<dbReference type="AlphaFoldDB" id="A0A699SHN0"/>
<name>A0A699SHN0_TANCI</name>
<accession>A0A699SHN0</accession>
<sequence length="160" mass="17830">VLVTKPLNKTPYELLFGRTHSIGFMRPFGCSVTILNTLDPLGKFDGKADEGFLVGYSVTSKAFRVFNSRTRIVQETLHIIFLENQPNVVESGSKWLFDIDTLTQSMKYQPIVAGNQPNYNAGIQGNFDVDADAVFDVKDNDTEVHVSPVVETSQRNMIKG</sequence>
<comment type="caution">
    <text evidence="2">The sequence shown here is derived from an EMBL/GenBank/DDBJ whole genome shotgun (WGS) entry which is preliminary data.</text>
</comment>
<protein>
    <submittedName>
        <fullName evidence="2">Retrovirus-related Pol polyprotein from transposon TNT 1-94</fullName>
    </submittedName>
</protein>
<gene>
    <name evidence="2" type="ORF">Tci_869164</name>
</gene>
<dbReference type="EMBL" id="BKCJ011164580">
    <property type="protein sequence ID" value="GFC97194.1"/>
    <property type="molecule type" value="Genomic_DNA"/>
</dbReference>
<feature type="non-terminal residue" evidence="2">
    <location>
        <position position="1"/>
    </location>
</feature>
<dbReference type="InterPro" id="IPR057670">
    <property type="entry name" value="SH3_retrovirus"/>
</dbReference>
<organism evidence="2">
    <name type="scientific">Tanacetum cinerariifolium</name>
    <name type="common">Dalmatian daisy</name>
    <name type="synonym">Chrysanthemum cinerariifolium</name>
    <dbReference type="NCBI Taxonomy" id="118510"/>
    <lineage>
        <taxon>Eukaryota</taxon>
        <taxon>Viridiplantae</taxon>
        <taxon>Streptophyta</taxon>
        <taxon>Embryophyta</taxon>
        <taxon>Tracheophyta</taxon>
        <taxon>Spermatophyta</taxon>
        <taxon>Magnoliopsida</taxon>
        <taxon>eudicotyledons</taxon>
        <taxon>Gunneridae</taxon>
        <taxon>Pentapetalae</taxon>
        <taxon>asterids</taxon>
        <taxon>campanulids</taxon>
        <taxon>Asterales</taxon>
        <taxon>Asteraceae</taxon>
        <taxon>Asteroideae</taxon>
        <taxon>Anthemideae</taxon>
        <taxon>Anthemidinae</taxon>
        <taxon>Tanacetum</taxon>
    </lineage>
</organism>
<reference evidence="2" key="1">
    <citation type="journal article" date="2019" name="Sci. Rep.">
        <title>Draft genome of Tanacetum cinerariifolium, the natural source of mosquito coil.</title>
        <authorList>
            <person name="Yamashiro T."/>
            <person name="Shiraishi A."/>
            <person name="Satake H."/>
            <person name="Nakayama K."/>
        </authorList>
    </citation>
    <scope>NUCLEOTIDE SEQUENCE</scope>
</reference>
<dbReference type="Pfam" id="PF25597">
    <property type="entry name" value="SH3_retrovirus"/>
    <property type="match status" value="1"/>
</dbReference>
<evidence type="ECO:0000259" key="1">
    <source>
        <dbReference type="Pfam" id="PF25597"/>
    </source>
</evidence>
<feature type="domain" description="Retroviral polymerase SH3-like" evidence="1">
    <location>
        <begin position="39"/>
        <end position="86"/>
    </location>
</feature>